<dbReference type="GO" id="GO:0008017">
    <property type="term" value="F:microtubule binding"/>
    <property type="evidence" value="ECO:0007669"/>
    <property type="project" value="InterPro"/>
</dbReference>
<dbReference type="InterPro" id="IPR036961">
    <property type="entry name" value="Kinesin_motor_dom_sf"/>
</dbReference>
<dbReference type="Gene3D" id="3.40.850.10">
    <property type="entry name" value="Kinesin motor domain"/>
    <property type="match status" value="1"/>
</dbReference>
<dbReference type="CDD" id="cd16655">
    <property type="entry name" value="RING-Ubox_WDSUB1-like"/>
    <property type="match status" value="1"/>
</dbReference>
<feature type="compositionally biased region" description="Polar residues" evidence="10">
    <location>
        <begin position="302"/>
        <end position="311"/>
    </location>
</feature>
<feature type="region of interest" description="Disordered" evidence="10">
    <location>
        <begin position="64"/>
        <end position="116"/>
    </location>
</feature>
<dbReference type="SUPFAM" id="SSF52540">
    <property type="entry name" value="P-loop containing nucleoside triphosphate hydrolases"/>
    <property type="match status" value="1"/>
</dbReference>
<dbReference type="GO" id="GO:0007052">
    <property type="term" value="P:mitotic spindle organization"/>
    <property type="evidence" value="ECO:0007669"/>
    <property type="project" value="TreeGrafter"/>
</dbReference>
<feature type="domain" description="U-box" evidence="12">
    <location>
        <begin position="552"/>
        <end position="626"/>
    </location>
</feature>
<dbReference type="InterPro" id="IPR003613">
    <property type="entry name" value="Ubox_domain"/>
</dbReference>
<dbReference type="GO" id="GO:0005874">
    <property type="term" value="C:microtubule"/>
    <property type="evidence" value="ECO:0007669"/>
    <property type="project" value="UniProtKB-KW"/>
</dbReference>
<dbReference type="Proteomes" id="UP001190700">
    <property type="component" value="Unassembled WGS sequence"/>
</dbReference>
<dbReference type="Gene3D" id="3.30.40.10">
    <property type="entry name" value="Zinc/RING finger domain, C3HC4 (zinc finger)"/>
    <property type="match status" value="1"/>
</dbReference>
<evidence type="ECO:0000313" key="13">
    <source>
        <dbReference type="EMBL" id="KAK3286181.1"/>
    </source>
</evidence>
<dbReference type="PRINTS" id="PR00380">
    <property type="entry name" value="KINESINHEAVY"/>
</dbReference>
<evidence type="ECO:0000256" key="7">
    <source>
        <dbReference type="PROSITE-ProRule" id="PRU00283"/>
    </source>
</evidence>
<dbReference type="Pfam" id="PF00225">
    <property type="entry name" value="Kinesin"/>
    <property type="match status" value="2"/>
</dbReference>
<feature type="binding site" evidence="7">
    <location>
        <begin position="197"/>
        <end position="204"/>
    </location>
    <ligand>
        <name>ATP</name>
        <dbReference type="ChEBI" id="CHEBI:30616"/>
    </ligand>
</feature>
<dbReference type="GO" id="GO:0051231">
    <property type="term" value="P:spindle elongation"/>
    <property type="evidence" value="ECO:0007669"/>
    <property type="project" value="TreeGrafter"/>
</dbReference>
<reference evidence="13 14" key="1">
    <citation type="journal article" date="2015" name="Genome Biol. Evol.">
        <title>Comparative Genomics of a Bacterivorous Green Alga Reveals Evolutionary Causalities and Consequences of Phago-Mixotrophic Mode of Nutrition.</title>
        <authorList>
            <person name="Burns J.A."/>
            <person name="Paasch A."/>
            <person name="Narechania A."/>
            <person name="Kim E."/>
        </authorList>
    </citation>
    <scope>NUCLEOTIDE SEQUENCE [LARGE SCALE GENOMIC DNA]</scope>
    <source>
        <strain evidence="13 14">PLY_AMNH</strain>
    </source>
</reference>
<name>A0AAE0GY06_9CHLO</name>
<keyword evidence="4 7" id="KW-0067">ATP-binding</keyword>
<feature type="region of interest" description="Disordered" evidence="10">
    <location>
        <begin position="281"/>
        <end position="311"/>
    </location>
</feature>
<dbReference type="Pfam" id="PF04564">
    <property type="entry name" value="U-box"/>
    <property type="match status" value="1"/>
</dbReference>
<dbReference type="PROSITE" id="PS50067">
    <property type="entry name" value="KINESIN_MOTOR_2"/>
    <property type="match status" value="1"/>
</dbReference>
<dbReference type="CDD" id="cd09917">
    <property type="entry name" value="F-box_SF"/>
    <property type="match status" value="1"/>
</dbReference>
<dbReference type="GO" id="GO:0005524">
    <property type="term" value="F:ATP binding"/>
    <property type="evidence" value="ECO:0007669"/>
    <property type="project" value="UniProtKB-UniRule"/>
</dbReference>
<evidence type="ECO:0000256" key="2">
    <source>
        <dbReference type="ARBA" id="ARBA00022490"/>
    </source>
</evidence>
<dbReference type="PANTHER" id="PTHR47969">
    <property type="entry name" value="CHROMOSOME-ASSOCIATED KINESIN KIF4A-RELATED"/>
    <property type="match status" value="1"/>
</dbReference>
<evidence type="ECO:0000256" key="5">
    <source>
        <dbReference type="ARBA" id="ARBA00023054"/>
    </source>
</evidence>
<dbReference type="AlphaFoldDB" id="A0AAE0GY06"/>
<dbReference type="GO" id="GO:0003777">
    <property type="term" value="F:microtubule motor activity"/>
    <property type="evidence" value="ECO:0007669"/>
    <property type="project" value="InterPro"/>
</dbReference>
<dbReference type="SUPFAM" id="SSF57850">
    <property type="entry name" value="RING/U-box"/>
    <property type="match status" value="1"/>
</dbReference>
<dbReference type="GO" id="GO:0004842">
    <property type="term" value="F:ubiquitin-protein transferase activity"/>
    <property type="evidence" value="ECO:0007669"/>
    <property type="project" value="InterPro"/>
</dbReference>
<dbReference type="InterPro" id="IPR001752">
    <property type="entry name" value="Kinesin_motor_dom"/>
</dbReference>
<feature type="coiled-coil region" evidence="9">
    <location>
        <begin position="512"/>
        <end position="539"/>
    </location>
</feature>
<keyword evidence="3 7" id="KW-0547">Nucleotide-binding</keyword>
<organism evidence="13 14">
    <name type="scientific">Cymbomonas tetramitiformis</name>
    <dbReference type="NCBI Taxonomy" id="36881"/>
    <lineage>
        <taxon>Eukaryota</taxon>
        <taxon>Viridiplantae</taxon>
        <taxon>Chlorophyta</taxon>
        <taxon>Pyramimonadophyceae</taxon>
        <taxon>Pyramimonadales</taxon>
        <taxon>Pyramimonadaceae</taxon>
        <taxon>Cymbomonas</taxon>
    </lineage>
</organism>
<sequence>MSTRVTDSACERYGHQLCNLVAGNGSVAFQALKETRDFRGLPLGKFIWIPATLVLRTSFRNIAEKEKSRPRPPLPLYAARMTPTRENSMEDEPPLHSETSSPDLKDETKTRKPKGDEEAVKVFVRLRGETGGGSIAGPCCARISLGEEHTVECQGKGFPFDGVFPDWTSQHDVYSQVVAPLVSTVFEGKSAAVLCYGQTGSGKTYTMVGEQRNAARNRGFVVQGEGAGLAPRMMCDLFDRCPAGFALTASFVEIYCERVIDLLANCPLVLAQDHERHVQNLPPRVGSRQWYEEQGRSRPGTPGSQTCRSTCHDSQALHGDAPYSLELWQATETGSAHTQVRGAAQVHVASAEEALALLAHGMAARVSSATRCNAHSSRGHAIFVLTVEGEDQNQMQVRSQIYLCDLAGSEKLKKTEAEGLRKHEAAHINTSLLALRKVIGALSAGRSHVPYRDSNLTRMLQSALGGTGRAAVVCNVHPGESETEETLSTLRFGLDAATVRNRVVANVLQRSAAECEILLEEAYNTIQRLKKELAAVRTHSSPHASVANASEADASSLRCPLLGTQFRDPVMAADGYTYSSAALDTWFLEHGAVSPMTREPLPTKTMLPNLTMQLILDQLGAEESPVRTPGVRRAPATQLGDLSEEVLLLVMAPLSIMDLCSLAATSQHLQWVSARACAWRRRIERDFPYAMSAAHLNPRGVLRWLRKGAFPKREKPIYRSRIAESSLRLFTA</sequence>
<proteinExistence type="inferred from homology"/>
<dbReference type="SUPFAM" id="SSF81383">
    <property type="entry name" value="F-box domain"/>
    <property type="match status" value="1"/>
</dbReference>
<keyword evidence="6 7" id="KW-0505">Motor protein</keyword>
<protein>
    <recommendedName>
        <fullName evidence="8">Kinesin-like protein</fullName>
    </recommendedName>
</protein>
<evidence type="ECO:0000256" key="8">
    <source>
        <dbReference type="RuleBase" id="RU000394"/>
    </source>
</evidence>
<evidence type="ECO:0000256" key="3">
    <source>
        <dbReference type="ARBA" id="ARBA00022741"/>
    </source>
</evidence>
<keyword evidence="8" id="KW-0493">Microtubule</keyword>
<dbReference type="InterPro" id="IPR013083">
    <property type="entry name" value="Znf_RING/FYVE/PHD"/>
</dbReference>
<dbReference type="GO" id="GO:0005875">
    <property type="term" value="C:microtubule associated complex"/>
    <property type="evidence" value="ECO:0007669"/>
    <property type="project" value="TreeGrafter"/>
</dbReference>
<dbReference type="PROSITE" id="PS51698">
    <property type="entry name" value="U_BOX"/>
    <property type="match status" value="1"/>
</dbReference>
<evidence type="ECO:0000256" key="1">
    <source>
        <dbReference type="ARBA" id="ARBA00004496"/>
    </source>
</evidence>
<comment type="caution">
    <text evidence="13">The sequence shown here is derived from an EMBL/GenBank/DDBJ whole genome shotgun (WGS) entry which is preliminary data.</text>
</comment>
<feature type="domain" description="Kinesin motor" evidence="11">
    <location>
        <begin position="119"/>
        <end position="499"/>
    </location>
</feature>
<dbReference type="SMART" id="SM00504">
    <property type="entry name" value="Ubox"/>
    <property type="match status" value="1"/>
</dbReference>
<keyword evidence="2" id="KW-0963">Cytoplasm</keyword>
<dbReference type="InterPro" id="IPR019821">
    <property type="entry name" value="Kinesin_motor_CS"/>
</dbReference>
<dbReference type="GO" id="GO:0016567">
    <property type="term" value="P:protein ubiquitination"/>
    <property type="evidence" value="ECO:0007669"/>
    <property type="project" value="InterPro"/>
</dbReference>
<dbReference type="EMBL" id="LGRX02001429">
    <property type="protein sequence ID" value="KAK3286181.1"/>
    <property type="molecule type" value="Genomic_DNA"/>
</dbReference>
<dbReference type="GO" id="GO:0007018">
    <property type="term" value="P:microtubule-based movement"/>
    <property type="evidence" value="ECO:0007669"/>
    <property type="project" value="InterPro"/>
</dbReference>
<dbReference type="SMART" id="SM00129">
    <property type="entry name" value="KISc"/>
    <property type="match status" value="1"/>
</dbReference>
<dbReference type="InterPro" id="IPR027640">
    <property type="entry name" value="Kinesin-like_fam"/>
</dbReference>
<feature type="compositionally biased region" description="Basic and acidic residues" evidence="10">
    <location>
        <begin position="103"/>
        <end position="116"/>
    </location>
</feature>
<keyword evidence="5 9" id="KW-0175">Coiled coil</keyword>
<evidence type="ECO:0000256" key="4">
    <source>
        <dbReference type="ARBA" id="ARBA00022840"/>
    </source>
</evidence>
<dbReference type="InterPro" id="IPR027417">
    <property type="entry name" value="P-loop_NTPase"/>
</dbReference>
<dbReference type="CDD" id="cd00106">
    <property type="entry name" value="KISc"/>
    <property type="match status" value="1"/>
</dbReference>
<keyword evidence="14" id="KW-1185">Reference proteome</keyword>
<dbReference type="InterPro" id="IPR036047">
    <property type="entry name" value="F-box-like_dom_sf"/>
</dbReference>
<evidence type="ECO:0000259" key="11">
    <source>
        <dbReference type="PROSITE" id="PS50067"/>
    </source>
</evidence>
<evidence type="ECO:0000256" key="10">
    <source>
        <dbReference type="SAM" id="MobiDB-lite"/>
    </source>
</evidence>
<evidence type="ECO:0000313" key="14">
    <source>
        <dbReference type="Proteomes" id="UP001190700"/>
    </source>
</evidence>
<gene>
    <name evidence="13" type="ORF">CYMTET_6250</name>
</gene>
<dbReference type="GO" id="GO:0005737">
    <property type="term" value="C:cytoplasm"/>
    <property type="evidence" value="ECO:0007669"/>
    <property type="project" value="UniProtKB-SubCell"/>
</dbReference>
<accession>A0AAE0GY06</accession>
<comment type="subcellular location">
    <subcellularLocation>
        <location evidence="1">Cytoplasm</location>
    </subcellularLocation>
</comment>
<evidence type="ECO:0000256" key="6">
    <source>
        <dbReference type="ARBA" id="ARBA00023175"/>
    </source>
</evidence>
<comment type="similarity">
    <text evidence="7 8">Belongs to the TRAFAC class myosin-kinesin ATPase superfamily. Kinesin family.</text>
</comment>
<dbReference type="PANTHER" id="PTHR47969:SF15">
    <property type="entry name" value="CHROMOSOME-ASSOCIATED KINESIN KIF4A-RELATED"/>
    <property type="match status" value="1"/>
</dbReference>
<dbReference type="Gene3D" id="1.20.1280.50">
    <property type="match status" value="1"/>
</dbReference>
<evidence type="ECO:0000259" key="12">
    <source>
        <dbReference type="PROSITE" id="PS51698"/>
    </source>
</evidence>
<dbReference type="PROSITE" id="PS00411">
    <property type="entry name" value="KINESIN_MOTOR_1"/>
    <property type="match status" value="1"/>
</dbReference>
<evidence type="ECO:0000256" key="9">
    <source>
        <dbReference type="SAM" id="Coils"/>
    </source>
</evidence>